<organism evidence="3 4">
    <name type="scientific">Sulfurospirillum tamanense</name>
    <dbReference type="NCBI Taxonomy" id="2813362"/>
    <lineage>
        <taxon>Bacteria</taxon>
        <taxon>Pseudomonadati</taxon>
        <taxon>Campylobacterota</taxon>
        <taxon>Epsilonproteobacteria</taxon>
        <taxon>Campylobacterales</taxon>
        <taxon>Sulfurospirillaceae</taxon>
        <taxon>Sulfurospirillum</taxon>
    </lineage>
</organism>
<evidence type="ECO:0000313" key="4">
    <source>
        <dbReference type="Proteomes" id="UP000703590"/>
    </source>
</evidence>
<protein>
    <submittedName>
        <fullName evidence="3">DMT family transporter</fullName>
    </submittedName>
</protein>
<dbReference type="Proteomes" id="UP000703590">
    <property type="component" value="Unassembled WGS sequence"/>
</dbReference>
<feature type="transmembrane region" description="Helical" evidence="1">
    <location>
        <begin position="214"/>
        <end position="233"/>
    </location>
</feature>
<dbReference type="EMBL" id="JAFHKK010000018">
    <property type="protein sequence ID" value="MBN2964820.1"/>
    <property type="molecule type" value="Genomic_DNA"/>
</dbReference>
<dbReference type="RefSeq" id="WP_205459369.1">
    <property type="nucleotide sequence ID" value="NZ_JAFHKK010000018.1"/>
</dbReference>
<dbReference type="InterPro" id="IPR037185">
    <property type="entry name" value="EmrE-like"/>
</dbReference>
<feature type="transmembrane region" description="Helical" evidence="1">
    <location>
        <begin position="182"/>
        <end position="202"/>
    </location>
</feature>
<feature type="transmembrane region" description="Helical" evidence="1">
    <location>
        <begin position="245"/>
        <end position="262"/>
    </location>
</feature>
<accession>A0ABS2WT99</accession>
<feature type="transmembrane region" description="Helical" evidence="1">
    <location>
        <begin position="68"/>
        <end position="94"/>
    </location>
</feature>
<feature type="transmembrane region" description="Helical" evidence="1">
    <location>
        <begin position="100"/>
        <end position="118"/>
    </location>
</feature>
<feature type="transmembrane region" description="Helical" evidence="1">
    <location>
        <begin position="36"/>
        <end position="56"/>
    </location>
</feature>
<feature type="domain" description="EamA" evidence="2">
    <location>
        <begin position="5"/>
        <end position="141"/>
    </location>
</feature>
<dbReference type="InterPro" id="IPR000620">
    <property type="entry name" value="EamA_dom"/>
</dbReference>
<keyword evidence="1" id="KW-0812">Transmembrane</keyword>
<evidence type="ECO:0000256" key="1">
    <source>
        <dbReference type="SAM" id="Phobius"/>
    </source>
</evidence>
<keyword evidence="1" id="KW-0472">Membrane</keyword>
<evidence type="ECO:0000259" key="2">
    <source>
        <dbReference type="Pfam" id="PF00892"/>
    </source>
</evidence>
<reference evidence="3" key="1">
    <citation type="submission" date="2021-02" db="EMBL/GenBank/DDBJ databases">
        <title>Sulfurospirillum tamanensis sp. nov.</title>
        <authorList>
            <person name="Frolova A."/>
            <person name="Merkel A."/>
            <person name="Slobodkin A."/>
        </authorList>
    </citation>
    <scope>NUCLEOTIDE SEQUENCE</scope>
    <source>
        <strain evidence="3">T05b</strain>
    </source>
</reference>
<evidence type="ECO:0000313" key="3">
    <source>
        <dbReference type="EMBL" id="MBN2964820.1"/>
    </source>
</evidence>
<dbReference type="PANTHER" id="PTHR22911:SF137">
    <property type="entry name" value="SOLUTE CARRIER FAMILY 35 MEMBER G2-RELATED"/>
    <property type="match status" value="1"/>
</dbReference>
<feature type="transmembrane region" description="Helical" evidence="1">
    <location>
        <begin position="7"/>
        <end position="24"/>
    </location>
</feature>
<dbReference type="Pfam" id="PF00892">
    <property type="entry name" value="EamA"/>
    <property type="match status" value="2"/>
</dbReference>
<sequence length="292" mass="31758">MAEKSAYMYALGAVFLWSSVATAFKFSLVHLTPTQLLVIASGVSLLVLGALLGWQGKIILFRSLPKKYILAMLFLGAVNPFAYYLVLFQAYALLPAQEAQALNYTWALTLAYLSAFILKQKLHPRQIVAGIICYTGVLVIATQGDVLGLSFGNLAGVGLALASTFLWAFYWIYSTKWGLDPLVGLFLNFSSGFALVLCWAWAKGALVVMPWQGVLGAVYVGVFEMGVAFFLWLQAMQKTTQTATIANLIFLSPFLSLVFIGMVLKEAILPSTLVGLGLIVMGLLFQKAKKGV</sequence>
<keyword evidence="1" id="KW-1133">Transmembrane helix</keyword>
<gene>
    <name evidence="3" type="ORF">JWV37_08500</name>
</gene>
<dbReference type="PANTHER" id="PTHR22911">
    <property type="entry name" value="ACYL-MALONYL CONDENSING ENZYME-RELATED"/>
    <property type="match status" value="1"/>
</dbReference>
<feature type="transmembrane region" description="Helical" evidence="1">
    <location>
        <begin position="127"/>
        <end position="144"/>
    </location>
</feature>
<dbReference type="SUPFAM" id="SSF103481">
    <property type="entry name" value="Multidrug resistance efflux transporter EmrE"/>
    <property type="match status" value="2"/>
</dbReference>
<reference evidence="3" key="2">
    <citation type="submission" date="2021-02" db="EMBL/GenBank/DDBJ databases">
        <authorList>
            <person name="Merkel A.Y."/>
        </authorList>
    </citation>
    <scope>NUCLEOTIDE SEQUENCE</scope>
    <source>
        <strain evidence="3">T05b</strain>
    </source>
</reference>
<proteinExistence type="predicted"/>
<feature type="domain" description="EamA" evidence="2">
    <location>
        <begin position="155"/>
        <end position="285"/>
    </location>
</feature>
<comment type="caution">
    <text evidence="3">The sequence shown here is derived from an EMBL/GenBank/DDBJ whole genome shotgun (WGS) entry which is preliminary data.</text>
</comment>
<keyword evidence="4" id="KW-1185">Reference proteome</keyword>
<name>A0ABS2WT99_9BACT</name>
<feature type="transmembrane region" description="Helical" evidence="1">
    <location>
        <begin position="150"/>
        <end position="170"/>
    </location>
</feature>
<feature type="transmembrane region" description="Helical" evidence="1">
    <location>
        <begin position="268"/>
        <end position="285"/>
    </location>
</feature>